<dbReference type="EMBL" id="JAYKXN010000006">
    <property type="protein sequence ID" value="KAK7279232.1"/>
    <property type="molecule type" value="Genomic_DNA"/>
</dbReference>
<organism evidence="1 2">
    <name type="scientific">Clitoria ternatea</name>
    <name type="common">Butterfly pea</name>
    <dbReference type="NCBI Taxonomy" id="43366"/>
    <lineage>
        <taxon>Eukaryota</taxon>
        <taxon>Viridiplantae</taxon>
        <taxon>Streptophyta</taxon>
        <taxon>Embryophyta</taxon>
        <taxon>Tracheophyta</taxon>
        <taxon>Spermatophyta</taxon>
        <taxon>Magnoliopsida</taxon>
        <taxon>eudicotyledons</taxon>
        <taxon>Gunneridae</taxon>
        <taxon>Pentapetalae</taxon>
        <taxon>rosids</taxon>
        <taxon>fabids</taxon>
        <taxon>Fabales</taxon>
        <taxon>Fabaceae</taxon>
        <taxon>Papilionoideae</taxon>
        <taxon>50 kb inversion clade</taxon>
        <taxon>NPAAA clade</taxon>
        <taxon>indigoferoid/millettioid clade</taxon>
        <taxon>Phaseoleae</taxon>
        <taxon>Clitoria</taxon>
    </lineage>
</organism>
<dbReference type="Proteomes" id="UP001359559">
    <property type="component" value="Unassembled WGS sequence"/>
</dbReference>
<accession>A0AAN9IHC2</accession>
<evidence type="ECO:0000313" key="1">
    <source>
        <dbReference type="EMBL" id="KAK7279232.1"/>
    </source>
</evidence>
<evidence type="ECO:0000313" key="2">
    <source>
        <dbReference type="Proteomes" id="UP001359559"/>
    </source>
</evidence>
<protein>
    <submittedName>
        <fullName evidence="1">Uncharacterized protein</fullName>
    </submittedName>
</protein>
<reference evidence="1 2" key="1">
    <citation type="submission" date="2024-01" db="EMBL/GenBank/DDBJ databases">
        <title>The genomes of 5 underutilized Papilionoideae crops provide insights into root nodulation and disease resistance.</title>
        <authorList>
            <person name="Yuan L."/>
        </authorList>
    </citation>
    <scope>NUCLEOTIDE SEQUENCE [LARGE SCALE GENOMIC DNA]</scope>
    <source>
        <strain evidence="1">LY-2023</strain>
        <tissue evidence="1">Leaf</tissue>
    </source>
</reference>
<sequence>MLVSVDQVSHFAEAKWTLVKISYISDSEDVKCQSPKMRNVSPFRPLELRKYDIYNTVRATLTFVHLLHNHADRTTRSPPLRPAT</sequence>
<gene>
    <name evidence="1" type="ORF">RJT34_24278</name>
</gene>
<keyword evidence="2" id="KW-1185">Reference proteome</keyword>
<dbReference type="AlphaFoldDB" id="A0AAN9IHC2"/>
<proteinExistence type="predicted"/>
<name>A0AAN9IHC2_CLITE</name>
<comment type="caution">
    <text evidence="1">The sequence shown here is derived from an EMBL/GenBank/DDBJ whole genome shotgun (WGS) entry which is preliminary data.</text>
</comment>